<accession>M5RRR8</accession>
<evidence type="ECO:0000313" key="3">
    <source>
        <dbReference type="Proteomes" id="UP000011991"/>
    </source>
</evidence>
<comment type="caution">
    <text evidence="2">The sequence shown here is derived from an EMBL/GenBank/DDBJ whole genome shotgun (WGS) entry which is preliminary data.</text>
</comment>
<dbReference type="AlphaFoldDB" id="M5RRR8"/>
<evidence type="ECO:0000313" key="2">
    <source>
        <dbReference type="EMBL" id="EMI21985.1"/>
    </source>
</evidence>
<organism evidence="2 3">
    <name type="scientific">Rhodopirellula maiorica SM1</name>
    <dbReference type="NCBI Taxonomy" id="1265738"/>
    <lineage>
        <taxon>Bacteria</taxon>
        <taxon>Pseudomonadati</taxon>
        <taxon>Planctomycetota</taxon>
        <taxon>Planctomycetia</taxon>
        <taxon>Pirellulales</taxon>
        <taxon>Pirellulaceae</taxon>
        <taxon>Novipirellula</taxon>
    </lineage>
</organism>
<gene>
    <name evidence="2" type="ORF">RMSM_01088</name>
</gene>
<dbReference type="Proteomes" id="UP000011991">
    <property type="component" value="Unassembled WGS sequence"/>
</dbReference>
<dbReference type="EMBL" id="ANOG01000165">
    <property type="protein sequence ID" value="EMI21985.1"/>
    <property type="molecule type" value="Genomic_DNA"/>
</dbReference>
<name>M5RRR8_9BACT</name>
<proteinExistence type="predicted"/>
<protein>
    <submittedName>
        <fullName evidence="2">Uncharacterized protein</fullName>
    </submittedName>
</protein>
<feature type="region of interest" description="Disordered" evidence="1">
    <location>
        <begin position="24"/>
        <end position="48"/>
    </location>
</feature>
<sequence length="74" mass="8405">MRSTNSEGRRPHLNEIAAENAAWKPAVVANPKRPVGSNHRRRPHFCQKSNGNFGKKIFLQTLAAMIVNRHDRAF</sequence>
<keyword evidence="3" id="KW-1185">Reference proteome</keyword>
<reference evidence="2 3" key="1">
    <citation type="journal article" date="2013" name="Mar. Genomics">
        <title>Expression of sulfatases in Rhodopirellula baltica and the diversity of sulfatases in the genus Rhodopirellula.</title>
        <authorList>
            <person name="Wegner C.E."/>
            <person name="Richter-Heitmann T."/>
            <person name="Klindworth A."/>
            <person name="Klockow C."/>
            <person name="Richter M."/>
            <person name="Achstetter T."/>
            <person name="Glockner F.O."/>
            <person name="Harder J."/>
        </authorList>
    </citation>
    <scope>NUCLEOTIDE SEQUENCE [LARGE SCALE GENOMIC DNA]</scope>
    <source>
        <strain evidence="2 3">SM1</strain>
    </source>
</reference>
<evidence type="ECO:0000256" key="1">
    <source>
        <dbReference type="SAM" id="MobiDB-lite"/>
    </source>
</evidence>